<dbReference type="InterPro" id="IPR001296">
    <property type="entry name" value="Glyco_trans_1"/>
</dbReference>
<organism evidence="2">
    <name type="scientific">Escherichia coli</name>
    <dbReference type="NCBI Taxonomy" id="562"/>
    <lineage>
        <taxon>Bacteria</taxon>
        <taxon>Pseudomonadati</taxon>
        <taxon>Pseudomonadota</taxon>
        <taxon>Gammaproteobacteria</taxon>
        <taxon>Enterobacterales</taxon>
        <taxon>Enterobacteriaceae</taxon>
        <taxon>Escherichia</taxon>
    </lineage>
</organism>
<accession>A0A0A8J7H0</accession>
<evidence type="ECO:0000259" key="1">
    <source>
        <dbReference type="Pfam" id="PF00534"/>
    </source>
</evidence>
<dbReference type="SUPFAM" id="SSF53756">
    <property type="entry name" value="UDP-Glycosyltransferase/glycogen phosphorylase"/>
    <property type="match status" value="1"/>
</dbReference>
<sequence>MKVKIISYSLSKGGAAKAAKNFLHLASKNKKYEAEMISVSGIIKNGVLFKSSKLSVFWHYSKMLVSRVLTYFILNDKSIKYSLNIFDSNYVLKHIRVEDGQREVIHINWVNNDTLSLFSLSKLFENKRKRIILTLHDEWFYCASEHYAKYNSLCYVTGYDDSNFINSYIFELKKRINFENVVITVPSYWLYERAKKSYLLSNCDIYILPNYIDTNIFTELKDIRSKRYRILDVPEDAFIIGFGAVSGGANPLKGFDLLVSALDEVLSKINDKARIVMVTFGANDIDKRVTSLGCHIINMGVISNSHNMAEIYNYLDVMIVPSRVESFGQVAAESLACKTPVIAFDYSGIKDIVTHQRSGLLAEPFSVDSLALNINSFMNMTEKERYVYGENGRDDVVRKFGETVVSEIYFKLIDYVRGDEYEK</sequence>
<dbReference type="Pfam" id="PF00534">
    <property type="entry name" value="Glycos_transf_1"/>
    <property type="match status" value="1"/>
</dbReference>
<dbReference type="GO" id="GO:0016757">
    <property type="term" value="F:glycosyltransferase activity"/>
    <property type="evidence" value="ECO:0007669"/>
    <property type="project" value="InterPro"/>
</dbReference>
<dbReference type="PANTHER" id="PTHR45947:SF3">
    <property type="entry name" value="SULFOQUINOVOSYL TRANSFERASE SQD2"/>
    <property type="match status" value="1"/>
</dbReference>
<name>A0A0A8J7H0_ECOLX</name>
<dbReference type="AlphaFoldDB" id="A0A0A8J7H0"/>
<dbReference type="PANTHER" id="PTHR45947">
    <property type="entry name" value="SULFOQUINOVOSYL TRANSFERASE SQD2"/>
    <property type="match status" value="1"/>
</dbReference>
<feature type="domain" description="Glycosyl transferase family 1" evidence="1">
    <location>
        <begin position="247"/>
        <end position="394"/>
    </location>
</feature>
<protein>
    <submittedName>
        <fullName evidence="2">Putative glycosyltransferase</fullName>
    </submittedName>
</protein>
<evidence type="ECO:0000313" key="2">
    <source>
        <dbReference type="EMBL" id="BAQ01295.1"/>
    </source>
</evidence>
<dbReference type="Gene3D" id="3.40.50.2000">
    <property type="entry name" value="Glycogen Phosphorylase B"/>
    <property type="match status" value="2"/>
</dbReference>
<proteinExistence type="predicted"/>
<dbReference type="EMBL" id="AB812036">
    <property type="protein sequence ID" value="BAQ01295.1"/>
    <property type="molecule type" value="Genomic_DNA"/>
</dbReference>
<dbReference type="RefSeq" id="WP_225379544.1">
    <property type="nucleotide sequence ID" value="NZ_CAJSIV010000002.1"/>
</dbReference>
<dbReference type="InterPro" id="IPR050194">
    <property type="entry name" value="Glycosyltransferase_grp1"/>
</dbReference>
<reference evidence="2" key="1">
    <citation type="journal article" date="2014" name="DNA Res.">
        <title>A complete view of the genetic diversity of the Escherichia coli O-antigen biosynthesis gene cluster.</title>
        <authorList>
            <person name="Iguchi A."/>
            <person name="Iyoda S."/>
            <person name="Kikuchi T."/>
            <person name="Ogura Y."/>
            <person name="Katsura K."/>
            <person name="Ohnishi M."/>
            <person name="Hayashi T."/>
            <person name="Thomson N.R."/>
        </authorList>
    </citation>
    <scope>NUCLEOTIDE SEQUENCE</scope>
    <source>
        <strain evidence="2">H19</strain>
    </source>
</reference>
<keyword evidence="2" id="KW-0808">Transferase</keyword>